<accession>A0AAV2PUJ7</accession>
<keyword evidence="3" id="KW-1185">Reference proteome</keyword>
<dbReference type="EMBL" id="CAXKWB010001622">
    <property type="protein sequence ID" value="CAL4064975.1"/>
    <property type="molecule type" value="Genomic_DNA"/>
</dbReference>
<sequence>IVHAVLGPFRSRWGQRWRRGWVVWRAVTVIVTGLVGVGQVHVLADGRPGHCPKGKRGLNASTQGTAVATHVTVSGLLGLQALLLFRLITAAFALKHFAKRLHGCSLDRLIKPLDTCTLEGEL</sequence>
<protein>
    <submittedName>
        <fullName evidence="2">Uncharacterized protein</fullName>
    </submittedName>
</protein>
<dbReference type="AlphaFoldDB" id="A0AAV2PUJ7"/>
<gene>
    <name evidence="2" type="ORF">MNOR_LOCUS4433</name>
</gene>
<comment type="caution">
    <text evidence="2">The sequence shown here is derived from an EMBL/GenBank/DDBJ whole genome shotgun (WGS) entry which is preliminary data.</text>
</comment>
<keyword evidence="1" id="KW-1133">Transmembrane helix</keyword>
<keyword evidence="1" id="KW-0472">Membrane</keyword>
<organism evidence="2 3">
    <name type="scientific">Meganyctiphanes norvegica</name>
    <name type="common">Northern krill</name>
    <name type="synonym">Thysanopoda norvegica</name>
    <dbReference type="NCBI Taxonomy" id="48144"/>
    <lineage>
        <taxon>Eukaryota</taxon>
        <taxon>Metazoa</taxon>
        <taxon>Ecdysozoa</taxon>
        <taxon>Arthropoda</taxon>
        <taxon>Crustacea</taxon>
        <taxon>Multicrustacea</taxon>
        <taxon>Malacostraca</taxon>
        <taxon>Eumalacostraca</taxon>
        <taxon>Eucarida</taxon>
        <taxon>Euphausiacea</taxon>
        <taxon>Euphausiidae</taxon>
        <taxon>Meganyctiphanes</taxon>
    </lineage>
</organism>
<proteinExistence type="predicted"/>
<feature type="non-terminal residue" evidence="2">
    <location>
        <position position="1"/>
    </location>
</feature>
<evidence type="ECO:0000313" key="3">
    <source>
        <dbReference type="Proteomes" id="UP001497623"/>
    </source>
</evidence>
<name>A0AAV2PUJ7_MEGNR</name>
<dbReference type="Proteomes" id="UP001497623">
    <property type="component" value="Unassembled WGS sequence"/>
</dbReference>
<reference evidence="2 3" key="1">
    <citation type="submission" date="2024-05" db="EMBL/GenBank/DDBJ databases">
        <authorList>
            <person name="Wallberg A."/>
        </authorList>
    </citation>
    <scope>NUCLEOTIDE SEQUENCE [LARGE SCALE GENOMIC DNA]</scope>
</reference>
<feature type="transmembrane region" description="Helical" evidence="1">
    <location>
        <begin position="64"/>
        <end position="85"/>
    </location>
</feature>
<evidence type="ECO:0000313" key="2">
    <source>
        <dbReference type="EMBL" id="CAL4064975.1"/>
    </source>
</evidence>
<evidence type="ECO:0000256" key="1">
    <source>
        <dbReference type="SAM" id="Phobius"/>
    </source>
</evidence>
<feature type="transmembrane region" description="Helical" evidence="1">
    <location>
        <begin position="21"/>
        <end position="44"/>
    </location>
</feature>
<keyword evidence="1" id="KW-0812">Transmembrane</keyword>